<dbReference type="Gene3D" id="2.60.40.10">
    <property type="entry name" value="Immunoglobulins"/>
    <property type="match status" value="1"/>
</dbReference>
<feature type="compositionally biased region" description="Polar residues" evidence="1">
    <location>
        <begin position="1726"/>
        <end position="1748"/>
    </location>
</feature>
<organism evidence="3 4">
    <name type="scientific">Malassezia restricta (strain ATCC 96810 / NBRC 103918 / CBS 7877)</name>
    <name type="common">Seborrheic dermatitis infection agent</name>
    <dbReference type="NCBI Taxonomy" id="425264"/>
    <lineage>
        <taxon>Eukaryota</taxon>
        <taxon>Fungi</taxon>
        <taxon>Dikarya</taxon>
        <taxon>Basidiomycota</taxon>
        <taxon>Ustilaginomycotina</taxon>
        <taxon>Malasseziomycetes</taxon>
        <taxon>Malasseziales</taxon>
        <taxon>Malasseziaceae</taxon>
        <taxon>Malassezia</taxon>
    </lineage>
</organism>
<evidence type="ECO:0000313" key="3">
    <source>
        <dbReference type="EMBL" id="AYO41456.1"/>
    </source>
</evidence>
<dbReference type="Gene3D" id="2.60.40.640">
    <property type="match status" value="1"/>
</dbReference>
<feature type="region of interest" description="Disordered" evidence="1">
    <location>
        <begin position="1201"/>
        <end position="1251"/>
    </location>
</feature>
<feature type="compositionally biased region" description="Polar residues" evidence="1">
    <location>
        <begin position="118"/>
        <end position="134"/>
    </location>
</feature>
<accession>A0A3G2S120</accession>
<dbReference type="InterPro" id="IPR014752">
    <property type="entry name" value="Arrestin-like_C"/>
</dbReference>
<dbReference type="SUPFAM" id="SSF81296">
    <property type="entry name" value="E set domains"/>
    <property type="match status" value="1"/>
</dbReference>
<feature type="domain" description="Arrestin C-terminal-like" evidence="2">
    <location>
        <begin position="392"/>
        <end position="534"/>
    </location>
</feature>
<feature type="region of interest" description="Disordered" evidence="1">
    <location>
        <begin position="109"/>
        <end position="138"/>
    </location>
</feature>
<sequence length="1748" mass="189857">MNGLGIDLGIPDTALNDVRMNVQNISQKTSAPPKSSRRRAIVRQKNHDGHLAQASTTQGVCASLPSMPLRENRLITNKSVNVSPMCVMKHPLPPKPAVEWSVFDDVHSASATRRADTPSDSATSSPRPQVQFPGSQVKLPPVSSCDAQPIPYPQAPPFLPVHHVSLSPATPMVHSLPSKPIVSMYPPERDERIGIELFVENNLIVEGGLLHGSIQLNIPNHTDRSTAMLLAQPRVRLIGYECMPDEDIRHIFYRHMSVIDGDRSLDGPSEPYILHGTTNTCEGEGGGDAILPCFASLPDKEGFSLGQEGHHAIPFSLSVPMGKGAKGCYESASSEVGYILIASVRVKAFGEKHSGIAHCFQKMQLYPYLNPTAELSSSPRPIISQANTPEAKARNIRLAAALHRETWVAGQRVYFEAGVFNGGNQLLNVLRIALVRVETLYRAHDHIPGSKDIISSTSTIVTDETLAAGQLGSWWTGARPGKPIYLHHSLVLPENTATIEPGRHINVQYVLRVGVGAETSTLVEVDVPLRIIKYVSLDPPPPRRTWMGATGLMGQLLGDSENQNITVERLQSLDTMRSPCSMPSADVVSPNVSQQPGNSRTAQHKRSLDFINIAIRSATARHTSPLAAGEASTTGLGIELSSTEPRNELTSVATTHQRASLGPALPFLEINDVQPEPQGDVSLPLGDETVDDVELFFGEQGRKKIEDESTRAQQSCQDGLHDLTLQDAHYEMDRSSSSSQVCDESSAMPSTPRRESILRYPASAPRTLRPKSSFTITSSITPLKNINPEEQNQAPNVQVQKSSPMRRLHLDTTSNQPYVDVNHLAPGSVVPLNQGNLASTASQNQIPIGLGLSPPTPGVSSDATGLTGPSIKGTSTFPVIELTQAAHATTPTSPSNLSLPAMTPNTASSDRTEHLCLSPSKYIQEPMKLLPDIGNSIDELAAAAADARVHFHGGRFDMCTDKMDTIKHLIRRVAEMGVTGLSLSSEMQQQCRNSGQPLSFSALGTPEQERVINSAAAFSTLIDDIESRKRRMKNEIQSALPIKSLCSEKTGMDMRARSRSELAEVPSSLSNANLSTTTAFSPSLQSGVFDFSMPAPSSFPTNQNLQPSAPSFGLQEAAPVTHDVNSLPTSSDPSGVLNNHVLQSNSPQAVLNSKRPSVNPDQLNFTSTPVNESSFQSAPDSSIVSISAAEALKVALNSGNGPSDSWNLDPANPLQPSAQMNPIRETPDLSLDPNASAAKDGGQDDWSDWSGDRAATGLSELSPELRAKFEAVFHEFLTSLCSNLEAKDERGELIHQTLMPKKMARLDESPDFRPFKFRIQAFTMAFKTELRRRGISEESASMRRIKQFLWSHPFISRFNEDGKKAKSKGNHIWIIQARRLPAGGWEFFTFSPKIAGASSKVAYVNEPWTWNLRIWDPQASSMNIKVVYSANTMPSWLHWEDNEKVLTGVPTSTSQGGNLSVTALYVQNGQLHRLEHSFYLHVMNRPDETGSGEPLQSSDASLSDLPLEPKHLCTSPPPPTSTSVTIPPVSGDPKPAAVNVVPPELRHPPVQAQLSVSPSQPTPAGPNMLESQTYEVVEPSRAHDVLASIPYPFTPPVYMNKNVQAAQGFDPALIQQHYPDVSTQAQPSISDPLHQTAIFVDNTSASTAQTPSLHGTSPVSTLSPPAQTPATMSFSPNQSEHQDSRPSMQLWRLIDRRQREQASSFMLHMFHRPQSFTLSEHPGQGSPMTNMPNDINASLPSMNPSHNP</sequence>
<dbReference type="Proteomes" id="UP000269793">
    <property type="component" value="Chromosome I"/>
</dbReference>
<feature type="region of interest" description="Disordered" evidence="1">
    <location>
        <begin position="733"/>
        <end position="755"/>
    </location>
</feature>
<reference evidence="3 4" key="1">
    <citation type="submission" date="2018-10" db="EMBL/GenBank/DDBJ databases">
        <title>Complete genome sequence of Malassezia restricta CBS 7877.</title>
        <authorList>
            <person name="Morand S.C."/>
            <person name="Bertignac M."/>
            <person name="Iltis A."/>
            <person name="Kolder I."/>
            <person name="Pirovano W."/>
            <person name="Jourdain R."/>
            <person name="Clavaud C."/>
        </authorList>
    </citation>
    <scope>NUCLEOTIDE SEQUENCE [LARGE SCALE GENOMIC DNA]</scope>
    <source>
        <strain evidence="3 4">CBS 7877</strain>
    </source>
</reference>
<dbReference type="InterPro" id="IPR014756">
    <property type="entry name" value="Ig_E-set"/>
</dbReference>
<feature type="compositionally biased region" description="Low complexity" evidence="1">
    <location>
        <begin position="735"/>
        <end position="746"/>
    </location>
</feature>
<feature type="compositionally biased region" description="Polar residues" evidence="1">
    <location>
        <begin position="889"/>
        <end position="909"/>
    </location>
</feature>
<dbReference type="SMART" id="SM01017">
    <property type="entry name" value="Arrestin_C"/>
    <property type="match status" value="1"/>
</dbReference>
<dbReference type="GO" id="GO:0016020">
    <property type="term" value="C:membrane"/>
    <property type="evidence" value="ECO:0007669"/>
    <property type="project" value="InterPro"/>
</dbReference>
<feature type="region of interest" description="Disordered" evidence="1">
    <location>
        <begin position="1716"/>
        <end position="1748"/>
    </location>
</feature>
<dbReference type="InterPro" id="IPR013783">
    <property type="entry name" value="Ig-like_fold"/>
</dbReference>
<dbReference type="SUPFAM" id="SSF49313">
    <property type="entry name" value="Cadherin-like"/>
    <property type="match status" value="1"/>
</dbReference>
<feature type="compositionally biased region" description="Polar residues" evidence="1">
    <location>
        <begin position="1647"/>
        <end position="1679"/>
    </location>
</feature>
<dbReference type="InterPro" id="IPR015919">
    <property type="entry name" value="Cadherin-like_sf"/>
</dbReference>
<dbReference type="EMBL" id="CP033148">
    <property type="protein sequence ID" value="AYO41456.1"/>
    <property type="molecule type" value="Genomic_DNA"/>
</dbReference>
<dbReference type="STRING" id="425264.A0A3G2S120"/>
<name>A0A3G2S120_MALR7</name>
<feature type="region of interest" description="Disordered" evidence="1">
    <location>
        <begin position="1647"/>
        <end position="1686"/>
    </location>
</feature>
<keyword evidence="4" id="KW-1185">Reference proteome</keyword>
<dbReference type="InterPro" id="IPR011022">
    <property type="entry name" value="Arrestin_C-like"/>
</dbReference>
<feature type="compositionally biased region" description="Polar residues" evidence="1">
    <location>
        <begin position="781"/>
        <end position="803"/>
    </location>
</feature>
<evidence type="ECO:0000259" key="2">
    <source>
        <dbReference type="SMART" id="SM01017"/>
    </source>
</evidence>
<dbReference type="GO" id="GO:0005509">
    <property type="term" value="F:calcium ion binding"/>
    <property type="evidence" value="ECO:0007669"/>
    <property type="project" value="InterPro"/>
</dbReference>
<evidence type="ECO:0000313" key="4">
    <source>
        <dbReference type="Proteomes" id="UP000269793"/>
    </source>
</evidence>
<dbReference type="OrthoDB" id="5593376at2759"/>
<feature type="region of interest" description="Disordered" evidence="1">
    <location>
        <begin position="889"/>
        <end position="912"/>
    </location>
</feature>
<protein>
    <recommendedName>
        <fullName evidence="2">Arrestin C-terminal-like domain-containing protein</fullName>
    </recommendedName>
</protein>
<dbReference type="VEuPathDB" id="FungiDB:DNF11_0506"/>
<proteinExistence type="predicted"/>
<gene>
    <name evidence="3" type="ORF">DNF11_0506</name>
</gene>
<evidence type="ECO:0000256" key="1">
    <source>
        <dbReference type="SAM" id="MobiDB-lite"/>
    </source>
</evidence>
<feature type="region of interest" description="Disordered" evidence="1">
    <location>
        <begin position="781"/>
        <end position="804"/>
    </location>
</feature>
<feature type="region of interest" description="Disordered" evidence="1">
    <location>
        <begin position="1485"/>
        <end position="1532"/>
    </location>
</feature>